<protein>
    <recommendedName>
        <fullName evidence="4">PD-(D/E)XK endonuclease-like domain-containing protein</fullName>
    </recommendedName>
</protein>
<proteinExistence type="predicted"/>
<dbReference type="Gene3D" id="3.90.320.10">
    <property type="match status" value="1"/>
</dbReference>
<accession>A0A5Q2FID3</accession>
<dbReference type="KEGG" id="rain:Rai3103_12985"/>
<feature type="domain" description="PD-(D/E)XK endonuclease-like" evidence="4">
    <location>
        <begin position="16"/>
        <end position="246"/>
    </location>
</feature>
<dbReference type="InterPro" id="IPR011335">
    <property type="entry name" value="Restrct_endonuc-II-like"/>
</dbReference>
<keyword evidence="6" id="KW-1185">Reference proteome</keyword>
<gene>
    <name evidence="5" type="ORF">Rai3103_12985</name>
</gene>
<evidence type="ECO:0000313" key="5">
    <source>
        <dbReference type="EMBL" id="QGF24415.1"/>
    </source>
</evidence>
<evidence type="ECO:0000256" key="3">
    <source>
        <dbReference type="ARBA" id="ARBA00023204"/>
    </source>
</evidence>
<dbReference type="AlphaFoldDB" id="A0A5Q2FID3"/>
<evidence type="ECO:0000259" key="4">
    <source>
        <dbReference type="Pfam" id="PF12705"/>
    </source>
</evidence>
<name>A0A5Q2FID3_9ACTN</name>
<keyword evidence="3" id="KW-0234">DNA repair</keyword>
<dbReference type="EMBL" id="CP045725">
    <property type="protein sequence ID" value="QGF24415.1"/>
    <property type="molecule type" value="Genomic_DNA"/>
</dbReference>
<keyword evidence="2" id="KW-0378">Hydrolase</keyword>
<evidence type="ECO:0000256" key="2">
    <source>
        <dbReference type="ARBA" id="ARBA00022806"/>
    </source>
</evidence>
<reference evidence="5 6" key="1">
    <citation type="submission" date="2019-10" db="EMBL/GenBank/DDBJ databases">
        <title>Genomic analysis of Raineyella sp. CBA3103.</title>
        <authorList>
            <person name="Roh S.W."/>
        </authorList>
    </citation>
    <scope>NUCLEOTIDE SEQUENCE [LARGE SCALE GENOMIC DNA]</scope>
    <source>
        <strain evidence="5 6">CBA3103</strain>
    </source>
</reference>
<evidence type="ECO:0000313" key="6">
    <source>
        <dbReference type="Proteomes" id="UP000386847"/>
    </source>
</evidence>
<dbReference type="Pfam" id="PF12705">
    <property type="entry name" value="PDDEXK_1"/>
    <property type="match status" value="1"/>
</dbReference>
<dbReference type="InterPro" id="IPR038726">
    <property type="entry name" value="PDDEXK_AddAB-type"/>
</dbReference>
<dbReference type="GO" id="GO:0006281">
    <property type="term" value="P:DNA repair"/>
    <property type="evidence" value="ECO:0007669"/>
    <property type="project" value="UniProtKB-KW"/>
</dbReference>
<keyword evidence="2" id="KW-0067">ATP-binding</keyword>
<organism evidence="5 6">
    <name type="scientific">Raineyella fluvialis</name>
    <dbReference type="NCBI Taxonomy" id="2662261"/>
    <lineage>
        <taxon>Bacteria</taxon>
        <taxon>Bacillati</taxon>
        <taxon>Actinomycetota</taxon>
        <taxon>Actinomycetes</taxon>
        <taxon>Propionibacteriales</taxon>
        <taxon>Propionibacteriaceae</taxon>
        <taxon>Raineyella</taxon>
    </lineage>
</organism>
<dbReference type="SUPFAM" id="SSF52980">
    <property type="entry name" value="Restriction endonuclease-like"/>
    <property type="match status" value="1"/>
</dbReference>
<keyword evidence="2" id="KW-0347">Helicase</keyword>
<dbReference type="Proteomes" id="UP000386847">
    <property type="component" value="Chromosome"/>
</dbReference>
<keyword evidence="1" id="KW-0227">DNA damage</keyword>
<sequence>MVPGTAGGGDPGGSEATAVGTLIHELARRASAGEVGPEGLRAAFDEAWAALPAGPAWRQDARRERAWSMVQAWSGWDADRPRDQLVGVEVPFRCDLTVELPDGRPETVTLRGVVDRLELVDDTLVVVDYKTGRKATAGQVQTLGQLGVYQLAVRAGAFDELIGAAVHRPGKALAVYLDAGEGAARAATLVQPSLDDVPVPDGIDVGSAPDWASAAVAEAARIVRDEDFVARRGSHCRGCPFATDCPPRGARR</sequence>
<keyword evidence="2" id="KW-0547">Nucleotide-binding</keyword>
<dbReference type="GO" id="GO:0004386">
    <property type="term" value="F:helicase activity"/>
    <property type="evidence" value="ECO:0007669"/>
    <property type="project" value="UniProtKB-KW"/>
</dbReference>
<dbReference type="InterPro" id="IPR011604">
    <property type="entry name" value="PDDEXK-like_dom_sf"/>
</dbReference>
<evidence type="ECO:0000256" key="1">
    <source>
        <dbReference type="ARBA" id="ARBA00022763"/>
    </source>
</evidence>